<evidence type="ECO:0000313" key="9">
    <source>
        <dbReference type="Proteomes" id="UP000593818"/>
    </source>
</evidence>
<dbReference type="EMBL" id="CP063450">
    <property type="protein sequence ID" value="QOV99710.1"/>
    <property type="molecule type" value="Genomic_DNA"/>
</dbReference>
<keyword evidence="3 5" id="KW-0238">DNA-binding</keyword>
<evidence type="ECO:0000256" key="5">
    <source>
        <dbReference type="PROSITE-ProRule" id="PRU01248"/>
    </source>
</evidence>
<name>A0A7M2XRZ5_9NOCA</name>
<evidence type="ECO:0000259" key="6">
    <source>
        <dbReference type="PROSITE" id="PS51898"/>
    </source>
</evidence>
<dbReference type="InterPro" id="IPR050090">
    <property type="entry name" value="Tyrosine_recombinase_XerCD"/>
</dbReference>
<dbReference type="InterPro" id="IPR010998">
    <property type="entry name" value="Integrase_recombinase_N"/>
</dbReference>
<dbReference type="PROSITE" id="PS51898">
    <property type="entry name" value="TYR_RECOMBINASE"/>
    <property type="match status" value="1"/>
</dbReference>
<feature type="domain" description="Core-binding (CB)" evidence="7">
    <location>
        <begin position="75"/>
        <end position="155"/>
    </location>
</feature>
<evidence type="ECO:0000256" key="1">
    <source>
        <dbReference type="ARBA" id="ARBA00008857"/>
    </source>
</evidence>
<dbReference type="Proteomes" id="UP000593818">
    <property type="component" value="Chromosome"/>
</dbReference>
<dbReference type="Gene3D" id="1.10.150.130">
    <property type="match status" value="1"/>
</dbReference>
<dbReference type="InterPro" id="IPR058717">
    <property type="entry name" value="Phage_L5_Integrase_N"/>
</dbReference>
<keyword evidence="9" id="KW-1185">Reference proteome</keyword>
<accession>A0A7M2XRZ5</accession>
<evidence type="ECO:0000259" key="7">
    <source>
        <dbReference type="PROSITE" id="PS51900"/>
    </source>
</evidence>
<gene>
    <name evidence="8" type="ORF">INP59_04845</name>
</gene>
<dbReference type="Pfam" id="PF26003">
    <property type="entry name" value="Integrase_N_phage"/>
    <property type="match status" value="1"/>
</dbReference>
<dbReference type="GO" id="GO:0006310">
    <property type="term" value="P:DNA recombination"/>
    <property type="evidence" value="ECO:0007669"/>
    <property type="project" value="UniProtKB-KW"/>
</dbReference>
<proteinExistence type="inferred from homology"/>
<evidence type="ECO:0000256" key="3">
    <source>
        <dbReference type="ARBA" id="ARBA00023125"/>
    </source>
</evidence>
<dbReference type="InterPro" id="IPR011010">
    <property type="entry name" value="DNA_brk_join_enz"/>
</dbReference>
<organism evidence="8 9">
    <name type="scientific">Rhodococcus pyridinivorans</name>
    <dbReference type="NCBI Taxonomy" id="103816"/>
    <lineage>
        <taxon>Bacteria</taxon>
        <taxon>Bacillati</taxon>
        <taxon>Actinomycetota</taxon>
        <taxon>Actinomycetes</taxon>
        <taxon>Mycobacteriales</taxon>
        <taxon>Nocardiaceae</taxon>
        <taxon>Rhodococcus</taxon>
    </lineage>
</organism>
<reference evidence="8 9" key="1">
    <citation type="submission" date="2020-10" db="EMBL/GenBank/DDBJ databases">
        <title>Whole genome sequence of oil-degrading bacteria Rhodococcus pyridinivorans strain 5Ap.</title>
        <authorList>
            <person name="Akhremchuk A.E."/>
            <person name="Valentovich L.N."/>
            <person name="Charniauskaya M.I."/>
            <person name="Bukliarevich H.A."/>
            <person name="Titok M.A."/>
        </authorList>
    </citation>
    <scope>NUCLEOTIDE SEQUENCE [LARGE SCALE GENOMIC DNA]</scope>
    <source>
        <strain evidence="8 9">5Ap</strain>
    </source>
</reference>
<dbReference type="SUPFAM" id="SSF56349">
    <property type="entry name" value="DNA breaking-rejoining enzymes"/>
    <property type="match status" value="1"/>
</dbReference>
<keyword evidence="2" id="KW-0229">DNA integration</keyword>
<evidence type="ECO:0000256" key="4">
    <source>
        <dbReference type="ARBA" id="ARBA00023172"/>
    </source>
</evidence>
<feature type="domain" description="Tyr recombinase" evidence="6">
    <location>
        <begin position="177"/>
        <end position="367"/>
    </location>
</feature>
<comment type="similarity">
    <text evidence="1">Belongs to the 'phage' integrase family.</text>
</comment>
<dbReference type="InterPro" id="IPR013762">
    <property type="entry name" value="Integrase-like_cat_sf"/>
</dbReference>
<evidence type="ECO:0000313" key="8">
    <source>
        <dbReference type="EMBL" id="QOV99710.1"/>
    </source>
</evidence>
<evidence type="ECO:0000256" key="2">
    <source>
        <dbReference type="ARBA" id="ARBA00022908"/>
    </source>
</evidence>
<dbReference type="PANTHER" id="PTHR30349:SF64">
    <property type="entry name" value="PROPHAGE INTEGRASE INTD-RELATED"/>
    <property type="match status" value="1"/>
</dbReference>
<dbReference type="InterPro" id="IPR004107">
    <property type="entry name" value="Integrase_SAM-like_N"/>
</dbReference>
<dbReference type="AlphaFoldDB" id="A0A7M2XRZ5"/>
<keyword evidence="4" id="KW-0233">DNA recombination</keyword>
<dbReference type="PROSITE" id="PS51900">
    <property type="entry name" value="CB"/>
    <property type="match status" value="1"/>
</dbReference>
<dbReference type="Pfam" id="PF14659">
    <property type="entry name" value="Phage_int_SAM_3"/>
    <property type="match status" value="1"/>
</dbReference>
<dbReference type="GO" id="GO:0003677">
    <property type="term" value="F:DNA binding"/>
    <property type="evidence" value="ECO:0007669"/>
    <property type="project" value="UniProtKB-UniRule"/>
</dbReference>
<sequence>MAGTTRRGWGMVRRLPSGRYQASYVGPDLARHNAPSTFAAKVDAEGWLGQQRRLVDLGVWTPPGAEPNEDDHDKLTVAVYARRWLEEAQGRLKPRTIVLYRGYLENLVLPDLGDVPLAELTAPEVRRWRAGLDPAYPTRNANAYALLRGILAQAVDDELLPANPARVRGGAVKHRKHEPVALTAAEIRELAAALPKRWAVVALLAGFGGLRIGEIQGLRRRDLTLTDAEVSVTVRRAVVRVAGEWRMDRPKSRASLRTVPLPPGLRPVLEAHLREFAEPGRDGLVVVAAGGKGVVHRDSIAEPFKRAAASIGHPTLRIHDLRHSALTLWGNAGATLADLMTMAGHTSASMAARYTHSTAARNAALAAKVWEQ</sequence>
<dbReference type="InterPro" id="IPR044068">
    <property type="entry name" value="CB"/>
</dbReference>
<dbReference type="InterPro" id="IPR002104">
    <property type="entry name" value="Integrase_catalytic"/>
</dbReference>
<dbReference type="GO" id="GO:0015074">
    <property type="term" value="P:DNA integration"/>
    <property type="evidence" value="ECO:0007669"/>
    <property type="project" value="UniProtKB-KW"/>
</dbReference>
<dbReference type="PANTHER" id="PTHR30349">
    <property type="entry name" value="PHAGE INTEGRASE-RELATED"/>
    <property type="match status" value="1"/>
</dbReference>
<dbReference type="Gene3D" id="1.10.443.10">
    <property type="entry name" value="Intergrase catalytic core"/>
    <property type="match status" value="1"/>
</dbReference>
<dbReference type="RefSeq" id="WP_193903248.1">
    <property type="nucleotide sequence ID" value="NZ_CP063450.1"/>
</dbReference>
<dbReference type="Pfam" id="PF00589">
    <property type="entry name" value="Phage_integrase"/>
    <property type="match status" value="1"/>
</dbReference>
<protein>
    <submittedName>
        <fullName evidence="8">Tyrosine-type recombinase/integrase family protein</fullName>
    </submittedName>
</protein>